<organism evidence="1">
    <name type="scientific">virus sp. ctE0n6</name>
    <dbReference type="NCBI Taxonomy" id="2827985"/>
    <lineage>
        <taxon>Viruses</taxon>
    </lineage>
</organism>
<proteinExistence type="predicted"/>
<sequence length="226" mass="26626">MIIKTNNYYMSLYTYEGLSAWIKTAEYRNTFNEIKTVVTELIVTKENNKNEIIYKNISSNWICYYNESNGLSIVNIIEDILYYLANNEYTSNQKYNIVDNVLYNNGVALLNIKLFKKEHLNKLAAIKRIEENNKIELEINKIKEDIDSIVANINKYTIMRYNKANSTNNFIHQIYTSNTIKTFSLGTGINERLQGYKDILNHLKEYLYYISNDFDPIEFMTFDKVA</sequence>
<accession>A0A8S5RF17</accession>
<name>A0A8S5RF17_9VIRU</name>
<dbReference type="EMBL" id="BK059101">
    <property type="protein sequence ID" value="DAE29976.1"/>
    <property type="molecule type" value="Genomic_DNA"/>
</dbReference>
<evidence type="ECO:0000313" key="1">
    <source>
        <dbReference type="EMBL" id="DAE29976.1"/>
    </source>
</evidence>
<reference evidence="1" key="1">
    <citation type="journal article" date="2021" name="Proc. Natl. Acad. Sci. U.S.A.">
        <title>A Catalog of Tens of Thousands of Viruses from Human Metagenomes Reveals Hidden Associations with Chronic Diseases.</title>
        <authorList>
            <person name="Tisza M.J."/>
            <person name="Buck C.B."/>
        </authorList>
    </citation>
    <scope>NUCLEOTIDE SEQUENCE</scope>
    <source>
        <strain evidence="1">CtE0n6</strain>
    </source>
</reference>
<protein>
    <submittedName>
        <fullName evidence="1">Uncharacterized protein</fullName>
    </submittedName>
</protein>